<dbReference type="NCBIfam" id="TIGR02517">
    <property type="entry name" value="type_II_gspD"/>
    <property type="match status" value="1"/>
</dbReference>
<keyword evidence="9" id="KW-0998">Cell outer membrane</keyword>
<feature type="domain" description="GspD-like N0" evidence="14">
    <location>
        <begin position="123"/>
        <end position="190"/>
    </location>
</feature>
<comment type="subcellular location">
    <subcellularLocation>
        <location evidence="1 10">Cell outer membrane</location>
    </subcellularLocation>
</comment>
<dbReference type="PROSITE" id="PS51257">
    <property type="entry name" value="PROKAR_LIPOPROTEIN"/>
    <property type="match status" value="1"/>
</dbReference>
<dbReference type="Proteomes" id="UP001499915">
    <property type="component" value="Unassembled WGS sequence"/>
</dbReference>
<feature type="region of interest" description="Disordered" evidence="11">
    <location>
        <begin position="382"/>
        <end position="420"/>
    </location>
</feature>
<dbReference type="InterPro" id="IPR049371">
    <property type="entry name" value="GspD-like_N0"/>
</dbReference>
<evidence type="ECO:0000256" key="1">
    <source>
        <dbReference type="ARBA" id="ARBA00004442"/>
    </source>
</evidence>
<feature type="domain" description="NolW-like" evidence="13">
    <location>
        <begin position="219"/>
        <end position="278"/>
    </location>
</feature>
<evidence type="ECO:0000256" key="9">
    <source>
        <dbReference type="ARBA" id="ARBA00023237"/>
    </source>
</evidence>
<evidence type="ECO:0000256" key="3">
    <source>
        <dbReference type="ARBA" id="ARBA00022448"/>
    </source>
</evidence>
<evidence type="ECO:0000256" key="8">
    <source>
        <dbReference type="ARBA" id="ARBA00023136"/>
    </source>
</evidence>
<organism evidence="15 16">
    <name type="scientific">Marinobacterium maritimum</name>
    <dbReference type="NCBI Taxonomy" id="500162"/>
    <lineage>
        <taxon>Bacteria</taxon>
        <taxon>Pseudomonadati</taxon>
        <taxon>Pseudomonadota</taxon>
        <taxon>Gammaproteobacteria</taxon>
        <taxon>Oceanospirillales</taxon>
        <taxon>Oceanospirillaceae</taxon>
        <taxon>Marinobacterium</taxon>
    </lineage>
</organism>
<evidence type="ECO:0000256" key="6">
    <source>
        <dbReference type="ARBA" id="ARBA00022729"/>
    </source>
</evidence>
<accession>A0ABN1I646</accession>
<evidence type="ECO:0000256" key="11">
    <source>
        <dbReference type="SAM" id="MobiDB-lite"/>
    </source>
</evidence>
<feature type="region of interest" description="Disordered" evidence="11">
    <location>
        <begin position="43"/>
        <end position="93"/>
    </location>
</feature>
<evidence type="ECO:0000259" key="14">
    <source>
        <dbReference type="Pfam" id="PF21305"/>
    </source>
</evidence>
<dbReference type="PANTHER" id="PTHR30332:SF25">
    <property type="entry name" value="SECRETIN XPSD"/>
    <property type="match status" value="1"/>
</dbReference>
<proteinExistence type="inferred from homology"/>
<keyword evidence="6" id="KW-0732">Signal</keyword>
<keyword evidence="8" id="KW-0472">Membrane</keyword>
<dbReference type="Pfam" id="PF03958">
    <property type="entry name" value="Secretin_N"/>
    <property type="match status" value="2"/>
</dbReference>
<dbReference type="InterPro" id="IPR004846">
    <property type="entry name" value="T2SS/T3SS_dom"/>
</dbReference>
<evidence type="ECO:0000256" key="5">
    <source>
        <dbReference type="ARBA" id="ARBA00022692"/>
    </source>
</evidence>
<dbReference type="InterPro" id="IPR038591">
    <property type="entry name" value="NolW-like_sf"/>
</dbReference>
<reference evidence="15 16" key="1">
    <citation type="journal article" date="2019" name="Int. J. Syst. Evol. Microbiol.">
        <title>The Global Catalogue of Microorganisms (GCM) 10K type strain sequencing project: providing services to taxonomists for standard genome sequencing and annotation.</title>
        <authorList>
            <consortium name="The Broad Institute Genomics Platform"/>
            <consortium name="The Broad Institute Genome Sequencing Center for Infectious Disease"/>
            <person name="Wu L."/>
            <person name="Ma J."/>
        </authorList>
    </citation>
    <scope>NUCLEOTIDE SEQUENCE [LARGE SCALE GENOMIC DNA]</scope>
    <source>
        <strain evidence="15 16">JCM 15134</strain>
    </source>
</reference>
<keyword evidence="7" id="KW-0653">Protein transport</keyword>
<keyword evidence="3 10" id="KW-0813">Transport</keyword>
<dbReference type="InterPro" id="IPR005644">
    <property type="entry name" value="NolW-like"/>
</dbReference>
<evidence type="ECO:0000256" key="7">
    <source>
        <dbReference type="ARBA" id="ARBA00022927"/>
    </source>
</evidence>
<evidence type="ECO:0000313" key="15">
    <source>
        <dbReference type="EMBL" id="GAA0691527.1"/>
    </source>
</evidence>
<gene>
    <name evidence="15" type="primary">gspD</name>
    <name evidence="15" type="ORF">GCM10009104_18050</name>
</gene>
<dbReference type="RefSeq" id="WP_343805065.1">
    <property type="nucleotide sequence ID" value="NZ_BAAAET010000002.1"/>
</dbReference>
<comment type="similarity">
    <text evidence="2">Belongs to the bacterial secretin family. GSP D subfamily.</text>
</comment>
<dbReference type="InterPro" id="IPR050810">
    <property type="entry name" value="Bact_Secretion_Sys_Channel"/>
</dbReference>
<evidence type="ECO:0000256" key="10">
    <source>
        <dbReference type="RuleBase" id="RU004004"/>
    </source>
</evidence>
<dbReference type="Gene3D" id="3.30.1370.120">
    <property type="match status" value="2"/>
</dbReference>
<keyword evidence="5" id="KW-0812">Transmembrane</keyword>
<dbReference type="InterPro" id="IPR001775">
    <property type="entry name" value="GspD/PilQ"/>
</dbReference>
<evidence type="ECO:0000259" key="12">
    <source>
        <dbReference type="Pfam" id="PF00263"/>
    </source>
</evidence>
<dbReference type="PANTHER" id="PTHR30332">
    <property type="entry name" value="PROBABLE GENERAL SECRETION PATHWAY PROTEIN D"/>
    <property type="match status" value="1"/>
</dbReference>
<comment type="caution">
    <text evidence="15">The sequence shown here is derived from an EMBL/GenBank/DDBJ whole genome shotgun (WGS) entry which is preliminary data.</text>
</comment>
<dbReference type="Pfam" id="PF21305">
    <property type="entry name" value="type_II_gspD_N0"/>
    <property type="match status" value="1"/>
</dbReference>
<evidence type="ECO:0000256" key="2">
    <source>
        <dbReference type="ARBA" id="ARBA00006980"/>
    </source>
</evidence>
<protein>
    <submittedName>
        <fullName evidence="15">Type II secretion system secretin GspD</fullName>
    </submittedName>
</protein>
<keyword evidence="4" id="KW-1134">Transmembrane beta strand</keyword>
<dbReference type="PRINTS" id="PR01032">
    <property type="entry name" value="PHAGEIV"/>
</dbReference>
<evidence type="ECO:0000313" key="16">
    <source>
        <dbReference type="Proteomes" id="UP001499915"/>
    </source>
</evidence>
<dbReference type="Pfam" id="PF00263">
    <property type="entry name" value="Secretin"/>
    <property type="match status" value="1"/>
</dbReference>
<evidence type="ECO:0000259" key="13">
    <source>
        <dbReference type="Pfam" id="PF03958"/>
    </source>
</evidence>
<keyword evidence="16" id="KW-1185">Reference proteome</keyword>
<dbReference type="PRINTS" id="PR00811">
    <property type="entry name" value="BCTERIALGSPD"/>
</dbReference>
<dbReference type="EMBL" id="BAAAET010000002">
    <property type="protein sequence ID" value="GAA0691527.1"/>
    <property type="molecule type" value="Genomic_DNA"/>
</dbReference>
<sequence>MSKFLEHPAVSGLARFHRYLWFGLCALGLSACALQDSQNPNALDSPWGRSSEYQPDTPAGPDALARRSRRTQTSMESGRFATEEGQQVTSTGPRMEVYSGNGVFIDLTEGAPEVPVDGDITFNFQGAEIGEIVKTILGDIMQVNYILDDNVRGVANMQTVRPVNRDALIPTLEKLLQVNGAALVDQGDYYEVLPIDSINGGTVSLKASLSADRGYQLLVVPLRYISAQEMVKILEPMKPRQGLMEADARRNMITLAGTQAELINLKETIKIFDVDQLQGMSVGLFRLQAVEPDLLMTELEVIFGDSAEGPLAGVVRFLPIERLNALLVITPQKKYLRDAGAWIRRLDRTEGAQGLGMYVYYVQNGRAENLAEMLSELFAGQRRSQAQRDSESPRASRATATSDEGAAEGETITRAEASSSAPASLDVGDVEIIADNENNALLIMASPTDYDKVYRAIQKLDVLPLQVLVEATIVEVSLEDELRYGLNWFFKSHFGNTSKGVGTIGSFSQAAADALNTATFEVFKAGQTRALLNLLASDSRINVVSSPSLMVLDNRTAEIRVGDQVPIRTSSTTNTASDNLNTTSTIQYRDTGVLLEVTPRVNAGGMVVLDITQEVNDVAEETTSSSIDSPTITQRRINTSVAVQSGETLVLGGLIRENRSNGSEGVPYLRHMPVVGWAFGSRGKSINRTELVVMITPTAVTDTADAREVTREYQNKLRGLDLPNRSLDEPQKHN</sequence>
<feature type="domain" description="Type II/III secretion system secretin-like" evidence="12">
    <location>
        <begin position="535"/>
        <end position="699"/>
    </location>
</feature>
<dbReference type="InterPro" id="IPR013356">
    <property type="entry name" value="T2SS_GspD"/>
</dbReference>
<feature type="domain" description="NolW-like" evidence="13">
    <location>
        <begin position="359"/>
        <end position="465"/>
    </location>
</feature>
<dbReference type="Gene3D" id="3.55.50.30">
    <property type="match status" value="1"/>
</dbReference>
<name>A0ABN1I646_9GAMM</name>
<evidence type="ECO:0000256" key="4">
    <source>
        <dbReference type="ARBA" id="ARBA00022452"/>
    </source>
</evidence>